<feature type="domain" description="Spo11/DNA topoisomerase VI subunit A N-terminal" evidence="12">
    <location>
        <begin position="122"/>
        <end position="183"/>
    </location>
</feature>
<evidence type="ECO:0000256" key="10">
    <source>
        <dbReference type="PROSITE-ProRule" id="PRU01385"/>
    </source>
</evidence>
<comment type="cofactor">
    <cofactor evidence="2">
        <name>Mg(2+)</name>
        <dbReference type="ChEBI" id="CHEBI:18420"/>
    </cofactor>
</comment>
<dbReference type="PROSITE" id="PS52041">
    <property type="entry name" value="TOPO_IIB"/>
    <property type="match status" value="1"/>
</dbReference>
<dbReference type="EMBL" id="JAFJYH010000241">
    <property type="protein sequence ID" value="KAG4414956.1"/>
    <property type="molecule type" value="Genomic_DNA"/>
</dbReference>
<evidence type="ECO:0000313" key="14">
    <source>
        <dbReference type="EMBL" id="KAG4414956.1"/>
    </source>
</evidence>
<feature type="domain" description="Topoisomerase 6 subunit A/Spo11 TOPRIM" evidence="13">
    <location>
        <begin position="233"/>
        <end position="390"/>
    </location>
</feature>
<protein>
    <recommendedName>
        <fullName evidence="4">DNA topoisomerase (ATP-hydrolyzing)</fullName>
        <ecNumber evidence="4">5.6.2.2</ecNumber>
    </recommendedName>
</protein>
<dbReference type="EC" id="5.6.2.2" evidence="4"/>
<comment type="caution">
    <text evidence="14">The sequence shown here is derived from an EMBL/GenBank/DDBJ whole genome shotgun (WGS) entry which is preliminary data.</text>
</comment>
<comment type="similarity">
    <text evidence="3 10">Belongs to the TOP6A family.</text>
</comment>
<feature type="compositionally biased region" description="Polar residues" evidence="11">
    <location>
        <begin position="22"/>
        <end position="49"/>
    </location>
</feature>
<dbReference type="Gene3D" id="1.10.10.10">
    <property type="entry name" value="Winged helix-like DNA-binding domain superfamily/Winged helix DNA-binding domain"/>
    <property type="match status" value="1"/>
</dbReference>
<evidence type="ECO:0000256" key="3">
    <source>
        <dbReference type="ARBA" id="ARBA00006559"/>
    </source>
</evidence>
<dbReference type="GO" id="GO:0007131">
    <property type="term" value="P:reciprocal meiotic recombination"/>
    <property type="evidence" value="ECO:0007669"/>
    <property type="project" value="TreeGrafter"/>
</dbReference>
<dbReference type="GO" id="GO:0046872">
    <property type="term" value="F:metal ion binding"/>
    <property type="evidence" value="ECO:0007669"/>
    <property type="project" value="UniProtKB-KW"/>
</dbReference>
<keyword evidence="15" id="KW-1185">Reference proteome</keyword>
<proteinExistence type="inferred from homology"/>
<reference evidence="14" key="1">
    <citation type="submission" date="2021-02" db="EMBL/GenBank/DDBJ databases">
        <title>Genome sequence Cadophora malorum strain M34.</title>
        <authorList>
            <person name="Stefanovic E."/>
            <person name="Vu D."/>
            <person name="Scully C."/>
            <person name="Dijksterhuis J."/>
            <person name="Roader J."/>
            <person name="Houbraken J."/>
        </authorList>
    </citation>
    <scope>NUCLEOTIDE SEQUENCE</scope>
    <source>
        <strain evidence="14">M34</strain>
    </source>
</reference>
<dbReference type="InterPro" id="IPR002815">
    <property type="entry name" value="Spo11/TopoVI_A"/>
</dbReference>
<dbReference type="SUPFAM" id="SSF56726">
    <property type="entry name" value="DNA topoisomerase IV, alpha subunit"/>
    <property type="match status" value="1"/>
</dbReference>
<feature type="active site" description="O-(5'-phospho-DNA)-tyrosine intermediate" evidence="10">
    <location>
        <position position="151"/>
    </location>
</feature>
<organism evidence="14 15">
    <name type="scientific">Cadophora malorum</name>
    <dbReference type="NCBI Taxonomy" id="108018"/>
    <lineage>
        <taxon>Eukaryota</taxon>
        <taxon>Fungi</taxon>
        <taxon>Dikarya</taxon>
        <taxon>Ascomycota</taxon>
        <taxon>Pezizomycotina</taxon>
        <taxon>Leotiomycetes</taxon>
        <taxon>Helotiales</taxon>
        <taxon>Ploettnerulaceae</taxon>
        <taxon>Cadophora</taxon>
    </lineage>
</organism>
<dbReference type="InterPro" id="IPR036388">
    <property type="entry name" value="WH-like_DNA-bd_sf"/>
</dbReference>
<dbReference type="FunFam" id="3.40.1360.10:FF:000018">
    <property type="entry name" value="Type II DNA topoisomerase VI subunit A"/>
    <property type="match status" value="1"/>
</dbReference>
<keyword evidence="6" id="KW-0460">Magnesium</keyword>
<keyword evidence="5" id="KW-0479">Metal-binding</keyword>
<comment type="catalytic activity">
    <reaction evidence="1 10">
        <text>ATP-dependent breakage, passage and rejoining of double-stranded DNA.</text>
        <dbReference type="EC" id="5.6.2.2"/>
    </reaction>
</comment>
<dbReference type="PANTHER" id="PTHR10848">
    <property type="entry name" value="MEIOTIC RECOMBINATION PROTEIN SPO11"/>
    <property type="match status" value="1"/>
</dbReference>
<feature type="region of interest" description="Disordered" evidence="11">
    <location>
        <begin position="14"/>
        <end position="49"/>
    </location>
</feature>
<dbReference type="Gene3D" id="3.40.1360.10">
    <property type="match status" value="1"/>
</dbReference>
<dbReference type="AlphaFoldDB" id="A0A8H7W248"/>
<dbReference type="CDD" id="cd00223">
    <property type="entry name" value="TOPRIM_TopoIIB_SPO"/>
    <property type="match status" value="1"/>
</dbReference>
<evidence type="ECO:0000256" key="8">
    <source>
        <dbReference type="ARBA" id="ARBA00023125"/>
    </source>
</evidence>
<dbReference type="GO" id="GO:0003677">
    <property type="term" value="F:DNA binding"/>
    <property type="evidence" value="ECO:0007669"/>
    <property type="project" value="UniProtKB-UniRule"/>
</dbReference>
<dbReference type="OrthoDB" id="5377392at2759"/>
<keyword evidence="8 10" id="KW-0238">DNA-binding</keyword>
<accession>A0A8H7W248</accession>
<evidence type="ECO:0000256" key="4">
    <source>
        <dbReference type="ARBA" id="ARBA00012895"/>
    </source>
</evidence>
<evidence type="ECO:0000256" key="7">
    <source>
        <dbReference type="ARBA" id="ARBA00023029"/>
    </source>
</evidence>
<dbReference type="GO" id="GO:0005524">
    <property type="term" value="F:ATP binding"/>
    <property type="evidence" value="ECO:0007669"/>
    <property type="project" value="InterPro"/>
</dbReference>
<evidence type="ECO:0000256" key="2">
    <source>
        <dbReference type="ARBA" id="ARBA00001946"/>
    </source>
</evidence>
<dbReference type="InterPro" id="IPR034136">
    <property type="entry name" value="TOPRIM_Topo6A/Spo11"/>
</dbReference>
<evidence type="ECO:0000259" key="13">
    <source>
        <dbReference type="Pfam" id="PF21180"/>
    </source>
</evidence>
<dbReference type="InterPro" id="IPR013049">
    <property type="entry name" value="Spo11/TopoVI_A_N"/>
</dbReference>
<dbReference type="GO" id="GO:0003918">
    <property type="term" value="F:DNA topoisomerase type II (double strand cut, ATP-hydrolyzing) activity"/>
    <property type="evidence" value="ECO:0007669"/>
    <property type="project" value="UniProtKB-UniRule"/>
</dbReference>
<dbReference type="PRINTS" id="PR01550">
    <property type="entry name" value="TOP6AFAMILY"/>
</dbReference>
<keyword evidence="7 10" id="KW-0799">Topoisomerase</keyword>
<evidence type="ECO:0000256" key="11">
    <source>
        <dbReference type="SAM" id="MobiDB-lite"/>
    </source>
</evidence>
<keyword evidence="9 10" id="KW-0413">Isomerase</keyword>
<dbReference type="Pfam" id="PF21180">
    <property type="entry name" value="TOP6A-Spo11_Toprim"/>
    <property type="match status" value="1"/>
</dbReference>
<name>A0A8H7W248_9HELO</name>
<evidence type="ECO:0000256" key="9">
    <source>
        <dbReference type="ARBA" id="ARBA00023235"/>
    </source>
</evidence>
<evidence type="ECO:0000256" key="6">
    <source>
        <dbReference type="ARBA" id="ARBA00022842"/>
    </source>
</evidence>
<dbReference type="Proteomes" id="UP000664132">
    <property type="component" value="Unassembled WGS sequence"/>
</dbReference>
<dbReference type="GO" id="GO:0000228">
    <property type="term" value="C:nuclear chromosome"/>
    <property type="evidence" value="ECO:0007669"/>
    <property type="project" value="TreeGrafter"/>
</dbReference>
<sequence>MDIDLLSDYLQDGRPSEGRETLLSNSPHSTLTQADHANRGASNRDTQVTRNINPNQAGAVISKIEDIFEAIADCILAEGKELVIELKSRSKSKTQLGEDELEGNGGKLRRITFPSRNQKEAWKFTVLLRIFELSHEALVTGVVTTKRDIYYREPELFMKQVVVDRYVDDIAHTFGVGRDALNIIAAAKGLVAGSFSLTRRDKSIIDFTTESEGMLIPNPNDIESILLLDASWILVIEKEATFRTLATNEYWAASEAGKGILITAKGYPDIQTRQFLHLISTNHPIIPIYALVDFDPDGLGIMSTYKHGSQSLSHERDLAVPSIQWLGVRSCDFLGSDGRDDPRGLLRLSARDRRIALRMLERDEENDEEWKRELQVMLMLNVKAEIQILGNGEKLGEWLDARLIEGT</sequence>
<dbReference type="InterPro" id="IPR036078">
    <property type="entry name" value="Spo11/TopoVI_A_sf"/>
</dbReference>
<evidence type="ECO:0000313" key="15">
    <source>
        <dbReference type="Proteomes" id="UP000664132"/>
    </source>
</evidence>
<gene>
    <name evidence="14" type="ORF">IFR04_011884</name>
</gene>
<dbReference type="Pfam" id="PF04406">
    <property type="entry name" value="TP6A_N"/>
    <property type="match status" value="1"/>
</dbReference>
<evidence type="ECO:0000256" key="5">
    <source>
        <dbReference type="ARBA" id="ARBA00022723"/>
    </source>
</evidence>
<dbReference type="GO" id="GO:0000706">
    <property type="term" value="P:meiotic DNA double-strand break processing"/>
    <property type="evidence" value="ECO:0007669"/>
    <property type="project" value="TreeGrafter"/>
</dbReference>
<dbReference type="GO" id="GO:0042138">
    <property type="term" value="P:meiotic DNA double-strand break formation"/>
    <property type="evidence" value="ECO:0007669"/>
    <property type="project" value="TreeGrafter"/>
</dbReference>
<dbReference type="PANTHER" id="PTHR10848:SF0">
    <property type="entry name" value="MEIOTIC RECOMBINATION PROTEIN SPO11"/>
    <property type="match status" value="1"/>
</dbReference>
<evidence type="ECO:0000259" key="12">
    <source>
        <dbReference type="Pfam" id="PF04406"/>
    </source>
</evidence>
<evidence type="ECO:0000256" key="1">
    <source>
        <dbReference type="ARBA" id="ARBA00000185"/>
    </source>
</evidence>